<dbReference type="FunFam" id="3.40.50.300:FF:000016">
    <property type="entry name" value="Oligopeptide ABC transporter ATP-binding component"/>
    <property type="match status" value="1"/>
</dbReference>
<dbReference type="Pfam" id="PF08352">
    <property type="entry name" value="oligo_HPY"/>
    <property type="match status" value="1"/>
</dbReference>
<keyword evidence="5" id="KW-0547">Nucleotide-binding</keyword>
<dbReference type="CDD" id="cd03257">
    <property type="entry name" value="ABC_NikE_OppD_transporters"/>
    <property type="match status" value="1"/>
</dbReference>
<evidence type="ECO:0000256" key="2">
    <source>
        <dbReference type="ARBA" id="ARBA00005417"/>
    </source>
</evidence>
<organism evidence="9 10">
    <name type="scientific">Zavarzinia aquatilis</name>
    <dbReference type="NCBI Taxonomy" id="2211142"/>
    <lineage>
        <taxon>Bacteria</taxon>
        <taxon>Pseudomonadati</taxon>
        <taxon>Pseudomonadota</taxon>
        <taxon>Alphaproteobacteria</taxon>
        <taxon>Rhodospirillales</taxon>
        <taxon>Zavarziniaceae</taxon>
        <taxon>Zavarzinia</taxon>
    </lineage>
</organism>
<comment type="caution">
    <text evidence="9">The sequence shown here is derived from an EMBL/GenBank/DDBJ whole genome shotgun (WGS) entry which is preliminary data.</text>
</comment>
<dbReference type="InterPro" id="IPR027417">
    <property type="entry name" value="P-loop_NTPase"/>
</dbReference>
<dbReference type="PROSITE" id="PS50893">
    <property type="entry name" value="ABC_TRANSPORTER_2"/>
    <property type="match status" value="1"/>
</dbReference>
<reference evidence="9 10" key="1">
    <citation type="submission" date="2018-05" db="EMBL/GenBank/DDBJ databases">
        <title>Zavarzinia sp. HR-AS.</title>
        <authorList>
            <person name="Lee Y."/>
            <person name="Jeon C.O."/>
        </authorList>
    </citation>
    <scope>NUCLEOTIDE SEQUENCE [LARGE SCALE GENOMIC DNA]</scope>
    <source>
        <strain evidence="9 10">HR-AS</strain>
    </source>
</reference>
<keyword evidence="3" id="KW-0813">Transport</keyword>
<gene>
    <name evidence="9" type="ORF">DKG74_14695</name>
</gene>
<sequence length="324" mass="34533">MSAPLLSVRDLRVSAGPLDLVDGISFDLGQGEILGLVGESGSGKTMACRALMRLLPSRQVAVTGGRILLGDDDLAALPEADMRRLRGHALGMVFQNPASHLDPVMRIGDQIAEGLRLHRGLDRKAAWAAAIDLLAQVGIPDPARRARNYPHEFSGGMRQRAMIAVALSCDPGILIADEPTTALDVTVQAQILRLLLALREARGLAIVLISHDLGVIAQTCDRIAVMYAGRIVEQGAKTDILRRPLHPYTQGLIRCQPGEDGGGPGLPLPTIAGQPPSAGEMPAGCRFHPRCPRASETCRREMPAPHALEGRIVACHHPLTGEVP</sequence>
<dbReference type="GO" id="GO:0005524">
    <property type="term" value="F:ATP binding"/>
    <property type="evidence" value="ECO:0007669"/>
    <property type="project" value="UniProtKB-KW"/>
</dbReference>
<evidence type="ECO:0000256" key="1">
    <source>
        <dbReference type="ARBA" id="ARBA00004417"/>
    </source>
</evidence>
<evidence type="ECO:0000256" key="7">
    <source>
        <dbReference type="ARBA" id="ARBA00023136"/>
    </source>
</evidence>
<dbReference type="SUPFAM" id="SSF52540">
    <property type="entry name" value="P-loop containing nucleoside triphosphate hydrolases"/>
    <property type="match status" value="1"/>
</dbReference>
<dbReference type="InterPro" id="IPR017871">
    <property type="entry name" value="ABC_transporter-like_CS"/>
</dbReference>
<dbReference type="SMART" id="SM00382">
    <property type="entry name" value="AAA"/>
    <property type="match status" value="1"/>
</dbReference>
<dbReference type="GO" id="GO:0055085">
    <property type="term" value="P:transmembrane transport"/>
    <property type="evidence" value="ECO:0007669"/>
    <property type="project" value="UniProtKB-ARBA"/>
</dbReference>
<comment type="similarity">
    <text evidence="2">Belongs to the ABC transporter superfamily.</text>
</comment>
<evidence type="ECO:0000313" key="9">
    <source>
        <dbReference type="EMBL" id="PWR21243.1"/>
    </source>
</evidence>
<evidence type="ECO:0000256" key="4">
    <source>
        <dbReference type="ARBA" id="ARBA00022475"/>
    </source>
</evidence>
<dbReference type="PANTHER" id="PTHR43297">
    <property type="entry name" value="OLIGOPEPTIDE TRANSPORT ATP-BINDING PROTEIN APPD"/>
    <property type="match status" value="1"/>
</dbReference>
<evidence type="ECO:0000256" key="5">
    <source>
        <dbReference type="ARBA" id="ARBA00022741"/>
    </source>
</evidence>
<dbReference type="GO" id="GO:0005886">
    <property type="term" value="C:plasma membrane"/>
    <property type="evidence" value="ECO:0007669"/>
    <property type="project" value="UniProtKB-SubCell"/>
</dbReference>
<keyword evidence="10" id="KW-1185">Reference proteome</keyword>
<proteinExistence type="inferred from homology"/>
<name>A0A317E759_9PROT</name>
<dbReference type="GO" id="GO:0015833">
    <property type="term" value="P:peptide transport"/>
    <property type="evidence" value="ECO:0007669"/>
    <property type="project" value="InterPro"/>
</dbReference>
<dbReference type="OrthoDB" id="37801at2"/>
<dbReference type="AlphaFoldDB" id="A0A317E759"/>
<dbReference type="PROSITE" id="PS00211">
    <property type="entry name" value="ABC_TRANSPORTER_1"/>
    <property type="match status" value="1"/>
</dbReference>
<evidence type="ECO:0000256" key="3">
    <source>
        <dbReference type="ARBA" id="ARBA00022448"/>
    </source>
</evidence>
<dbReference type="Pfam" id="PF00005">
    <property type="entry name" value="ABC_tran"/>
    <property type="match status" value="1"/>
</dbReference>
<dbReference type="InterPro" id="IPR003439">
    <property type="entry name" value="ABC_transporter-like_ATP-bd"/>
</dbReference>
<dbReference type="Proteomes" id="UP000245461">
    <property type="component" value="Unassembled WGS sequence"/>
</dbReference>
<keyword evidence="7" id="KW-0472">Membrane</keyword>
<dbReference type="InterPro" id="IPR003593">
    <property type="entry name" value="AAA+_ATPase"/>
</dbReference>
<comment type="subcellular location">
    <subcellularLocation>
        <location evidence="1">Cell inner membrane</location>
        <topology evidence="1">Peripheral membrane protein</topology>
    </subcellularLocation>
</comment>
<feature type="domain" description="ABC transporter" evidence="8">
    <location>
        <begin position="6"/>
        <end position="253"/>
    </location>
</feature>
<dbReference type="InterPro" id="IPR050388">
    <property type="entry name" value="ABC_Ni/Peptide_Import"/>
</dbReference>
<keyword evidence="6 9" id="KW-0067">ATP-binding</keyword>
<keyword evidence="4" id="KW-1003">Cell membrane</keyword>
<dbReference type="GO" id="GO:0016887">
    <property type="term" value="F:ATP hydrolysis activity"/>
    <property type="evidence" value="ECO:0007669"/>
    <property type="project" value="InterPro"/>
</dbReference>
<dbReference type="Gene3D" id="3.40.50.300">
    <property type="entry name" value="P-loop containing nucleotide triphosphate hydrolases"/>
    <property type="match status" value="1"/>
</dbReference>
<protein>
    <submittedName>
        <fullName evidence="9">Methionine ABC transporter ATP-binding protein</fullName>
    </submittedName>
</protein>
<dbReference type="EMBL" id="QGLE01000008">
    <property type="protein sequence ID" value="PWR21243.1"/>
    <property type="molecule type" value="Genomic_DNA"/>
</dbReference>
<evidence type="ECO:0000259" key="8">
    <source>
        <dbReference type="PROSITE" id="PS50893"/>
    </source>
</evidence>
<accession>A0A317E759</accession>
<dbReference type="PANTHER" id="PTHR43297:SF2">
    <property type="entry name" value="DIPEPTIDE TRANSPORT ATP-BINDING PROTEIN DPPD"/>
    <property type="match status" value="1"/>
</dbReference>
<evidence type="ECO:0000313" key="10">
    <source>
        <dbReference type="Proteomes" id="UP000245461"/>
    </source>
</evidence>
<dbReference type="RefSeq" id="WP_109906921.1">
    <property type="nucleotide sequence ID" value="NZ_QGLE01000008.1"/>
</dbReference>
<evidence type="ECO:0000256" key="6">
    <source>
        <dbReference type="ARBA" id="ARBA00022840"/>
    </source>
</evidence>
<dbReference type="InterPro" id="IPR013563">
    <property type="entry name" value="Oligopep_ABC_C"/>
</dbReference>
<dbReference type="NCBIfam" id="TIGR01727">
    <property type="entry name" value="oligo_HPY"/>
    <property type="match status" value="1"/>
</dbReference>